<protein>
    <submittedName>
        <fullName evidence="5">Ribulose bisphosphate carboxylase small chain</fullName>
        <ecNumber evidence="5">4.1.1.39</ecNumber>
    </submittedName>
</protein>
<dbReference type="SUPFAM" id="SSF55239">
    <property type="entry name" value="RuBisCO, small subunit"/>
    <property type="match status" value="1"/>
</dbReference>
<dbReference type="CDD" id="cd03527">
    <property type="entry name" value="RuBisCO_small"/>
    <property type="match status" value="1"/>
</dbReference>
<evidence type="ECO:0000256" key="2">
    <source>
        <dbReference type="ARBA" id="ARBA00023300"/>
    </source>
</evidence>
<dbReference type="Proteomes" id="UP000503399">
    <property type="component" value="Chromosome"/>
</dbReference>
<dbReference type="PANTHER" id="PTHR31262">
    <property type="entry name" value="RIBULOSE BISPHOSPHATE CARBOXYLASE SMALL CHAIN 1, CHLOROPLASTIC"/>
    <property type="match status" value="1"/>
</dbReference>
<gene>
    <name evidence="5" type="primary">cbbS</name>
    <name evidence="5" type="ORF">R50_1595</name>
</gene>
<organism evidence="5 6">
    <name type="scientific">Candidatus Hydrogenisulfobacillus filiaventi</name>
    <dbReference type="NCBI Taxonomy" id="2707344"/>
    <lineage>
        <taxon>Bacteria</taxon>
        <taxon>Bacillati</taxon>
        <taxon>Bacillota</taxon>
        <taxon>Clostridia</taxon>
        <taxon>Eubacteriales</taxon>
        <taxon>Clostridiales Family XVII. Incertae Sedis</taxon>
        <taxon>Candidatus Hydrogenisulfobacillus</taxon>
    </lineage>
</organism>
<comment type="subunit">
    <text evidence="3">Heterohexadecamer of 8 large and 8 small subunits.</text>
</comment>
<name>A0A6F8ZH29_9FIRM</name>
<evidence type="ECO:0000313" key="5">
    <source>
        <dbReference type="EMBL" id="CAB1129096.1"/>
    </source>
</evidence>
<dbReference type="KEGG" id="hfv:R50_1595"/>
<dbReference type="Pfam" id="PF00101">
    <property type="entry name" value="RuBisCO_small"/>
    <property type="match status" value="1"/>
</dbReference>
<evidence type="ECO:0000259" key="4">
    <source>
        <dbReference type="SMART" id="SM00961"/>
    </source>
</evidence>
<dbReference type="Gene3D" id="3.30.190.10">
    <property type="entry name" value="Ribulose bisphosphate carboxylase, small subunit"/>
    <property type="match status" value="1"/>
</dbReference>
<accession>A0A6F8ZH29</accession>
<keyword evidence="6" id="KW-1185">Reference proteome</keyword>
<dbReference type="InterPro" id="IPR024681">
    <property type="entry name" value="RuBisCO_ssu"/>
</dbReference>
<feature type="domain" description="Ribulose bisphosphate carboxylase small subunit" evidence="4">
    <location>
        <begin position="7"/>
        <end position="104"/>
    </location>
</feature>
<dbReference type="InterPro" id="IPR036385">
    <property type="entry name" value="RuBisCO_ssu_sf"/>
</dbReference>
<dbReference type="SMART" id="SM00961">
    <property type="entry name" value="RuBisCO_small"/>
    <property type="match status" value="1"/>
</dbReference>
<dbReference type="EMBL" id="LR778114">
    <property type="protein sequence ID" value="CAB1129096.1"/>
    <property type="molecule type" value="Genomic_DNA"/>
</dbReference>
<reference evidence="5 6" key="1">
    <citation type="submission" date="2020-02" db="EMBL/GenBank/DDBJ databases">
        <authorList>
            <person name="Hogendoorn C."/>
        </authorList>
    </citation>
    <scope>NUCLEOTIDE SEQUENCE [LARGE SCALE GENOMIC DNA]</scope>
    <source>
        <strain evidence="5">R501</strain>
    </source>
</reference>
<dbReference type="GO" id="GO:0016984">
    <property type="term" value="F:ribulose-bisphosphate carboxylase activity"/>
    <property type="evidence" value="ECO:0007669"/>
    <property type="project" value="UniProtKB-EC"/>
</dbReference>
<evidence type="ECO:0000256" key="1">
    <source>
        <dbReference type="ARBA" id="ARBA00022567"/>
    </source>
</evidence>
<keyword evidence="5" id="KW-0456">Lyase</keyword>
<dbReference type="InterPro" id="IPR000894">
    <property type="entry name" value="RuBisCO_ssu_dom"/>
</dbReference>
<dbReference type="PANTHER" id="PTHR31262:SF23">
    <property type="entry name" value="RIBULOSE BISPHOSPHATE CARBOXYLASE SMALL SUBUNIT"/>
    <property type="match status" value="1"/>
</dbReference>
<dbReference type="AlphaFoldDB" id="A0A6F8ZH29"/>
<proteinExistence type="inferred from homology"/>
<dbReference type="HAMAP" id="MF_00859">
    <property type="entry name" value="RuBisCO_S_bact"/>
    <property type="match status" value="1"/>
</dbReference>
<keyword evidence="2" id="KW-0120">Carbon dioxide fixation</keyword>
<evidence type="ECO:0000256" key="3">
    <source>
        <dbReference type="ARBA" id="ARBA00038826"/>
    </source>
</evidence>
<keyword evidence="1" id="KW-0113">Calvin cycle</keyword>
<sequence length="108" mass="12610">MELRTVQQGTFAFLPPLTDEQIRDQLQWILDQGYVVSVEYTDDPSPRNLFWRMWGLPMFDVKDAAAVWLEFEACRKAFPDQYIKINGYDPIRQGQAVSFVAHWPDAGR</sequence>
<evidence type="ECO:0000313" key="6">
    <source>
        <dbReference type="Proteomes" id="UP000503399"/>
    </source>
</evidence>
<dbReference type="EC" id="4.1.1.39" evidence="5"/>
<dbReference type="GO" id="GO:0019253">
    <property type="term" value="P:reductive pentose-phosphate cycle"/>
    <property type="evidence" value="ECO:0007669"/>
    <property type="project" value="UniProtKB-KW"/>
</dbReference>